<dbReference type="AlphaFoldDB" id="A0AAD5VGA9"/>
<proteinExistence type="predicted"/>
<evidence type="ECO:0000313" key="3">
    <source>
        <dbReference type="Proteomes" id="UP001213000"/>
    </source>
</evidence>
<protein>
    <submittedName>
        <fullName evidence="2">Uncharacterized protein</fullName>
    </submittedName>
</protein>
<reference evidence="2" key="1">
    <citation type="submission" date="2022-07" db="EMBL/GenBank/DDBJ databases">
        <title>Genome Sequence of Leucocoprinus birnbaumii.</title>
        <authorList>
            <person name="Buettner E."/>
        </authorList>
    </citation>
    <scope>NUCLEOTIDE SEQUENCE</scope>
    <source>
        <strain evidence="2">VT141</strain>
    </source>
</reference>
<sequence>MPQSPYKPRHEPRLDTLQALKSLSLREADYNLRTIYKVPFLLTFLSLHDIPIDSCIRLLLKCLNIVSVRVEGAIAPLDDLDNALRASWFGHEITFVSMKDFYWEHCRSDWEEEYFGCIYTPALRSLCLTEELGPAEDFISLAGKARYFDHAVSNLETLQLSNLRLSLDEYHESYSKIFTPSSSTKNLILNLCFVNAWEYIIDSLTPGENRTTGEAMNVPNLEFIKLKFFSSSDKDTGECELRVGCHRATTSDSSSPESLLIGRRGCRSD</sequence>
<feature type="compositionally biased region" description="Polar residues" evidence="1">
    <location>
        <begin position="248"/>
        <end position="257"/>
    </location>
</feature>
<dbReference type="EMBL" id="JANIEX010001466">
    <property type="protein sequence ID" value="KAJ3557626.1"/>
    <property type="molecule type" value="Genomic_DNA"/>
</dbReference>
<comment type="caution">
    <text evidence="2">The sequence shown here is derived from an EMBL/GenBank/DDBJ whole genome shotgun (WGS) entry which is preliminary data.</text>
</comment>
<keyword evidence="3" id="KW-1185">Reference proteome</keyword>
<organism evidence="2 3">
    <name type="scientific">Leucocoprinus birnbaumii</name>
    <dbReference type="NCBI Taxonomy" id="56174"/>
    <lineage>
        <taxon>Eukaryota</taxon>
        <taxon>Fungi</taxon>
        <taxon>Dikarya</taxon>
        <taxon>Basidiomycota</taxon>
        <taxon>Agaricomycotina</taxon>
        <taxon>Agaricomycetes</taxon>
        <taxon>Agaricomycetidae</taxon>
        <taxon>Agaricales</taxon>
        <taxon>Agaricineae</taxon>
        <taxon>Agaricaceae</taxon>
        <taxon>Leucocoprinus</taxon>
    </lineage>
</organism>
<gene>
    <name evidence="2" type="ORF">NP233_g11693</name>
</gene>
<dbReference type="Proteomes" id="UP001213000">
    <property type="component" value="Unassembled WGS sequence"/>
</dbReference>
<feature type="region of interest" description="Disordered" evidence="1">
    <location>
        <begin position="248"/>
        <end position="269"/>
    </location>
</feature>
<accession>A0AAD5VGA9</accession>
<evidence type="ECO:0000256" key="1">
    <source>
        <dbReference type="SAM" id="MobiDB-lite"/>
    </source>
</evidence>
<name>A0AAD5VGA9_9AGAR</name>
<evidence type="ECO:0000313" key="2">
    <source>
        <dbReference type="EMBL" id="KAJ3557626.1"/>
    </source>
</evidence>